<keyword evidence="3" id="KW-1185">Reference proteome</keyword>
<organism evidence="2 3">
    <name type="scientific">Hymenobacter qilianensis</name>
    <dbReference type="NCBI Taxonomy" id="1385715"/>
    <lineage>
        <taxon>Bacteria</taxon>
        <taxon>Pseudomonadati</taxon>
        <taxon>Bacteroidota</taxon>
        <taxon>Cytophagia</taxon>
        <taxon>Cytophagales</taxon>
        <taxon>Hymenobacteraceae</taxon>
        <taxon>Hymenobacter</taxon>
    </lineage>
</organism>
<reference evidence="2 3" key="1">
    <citation type="submission" date="2020-08" db="EMBL/GenBank/DDBJ databases">
        <title>Genome sequence of Hymenobacter qilianensis JCM 19763T.</title>
        <authorList>
            <person name="Hyun D.-W."/>
            <person name="Bae J.-W."/>
        </authorList>
    </citation>
    <scope>NUCLEOTIDE SEQUENCE [LARGE SCALE GENOMIC DNA]</scope>
    <source>
        <strain evidence="2 3">JCM 19763</strain>
    </source>
</reference>
<dbReference type="AlphaFoldDB" id="A0A7H0GWQ4"/>
<name>A0A7H0GWQ4_9BACT</name>
<dbReference type="Proteomes" id="UP000516093">
    <property type="component" value="Chromosome"/>
</dbReference>
<dbReference type="EMBL" id="CP060784">
    <property type="protein sequence ID" value="QNP52720.1"/>
    <property type="molecule type" value="Genomic_DNA"/>
</dbReference>
<evidence type="ECO:0000313" key="3">
    <source>
        <dbReference type="Proteomes" id="UP000516093"/>
    </source>
</evidence>
<sequence>MVYCLDVKGYNWLDFDMKPEEMRALFRIGVRGAVAFLQDFQWDDYKELRRKKQEVVEQSEKMESKHHHTPPSLAVPVAI</sequence>
<dbReference type="KEGG" id="hqi:H9L05_02930"/>
<gene>
    <name evidence="2" type="ORF">H9L05_02930</name>
</gene>
<feature type="region of interest" description="Disordered" evidence="1">
    <location>
        <begin position="57"/>
        <end position="79"/>
    </location>
</feature>
<evidence type="ECO:0000256" key="1">
    <source>
        <dbReference type="SAM" id="MobiDB-lite"/>
    </source>
</evidence>
<dbReference type="RefSeq" id="WP_187732961.1">
    <property type="nucleotide sequence ID" value="NZ_CP060784.1"/>
</dbReference>
<protein>
    <submittedName>
        <fullName evidence="2">Uncharacterized protein</fullName>
    </submittedName>
</protein>
<proteinExistence type="predicted"/>
<evidence type="ECO:0000313" key="2">
    <source>
        <dbReference type="EMBL" id="QNP52720.1"/>
    </source>
</evidence>
<accession>A0A7H0GWQ4</accession>